<dbReference type="RefSeq" id="WP_190900411.1">
    <property type="nucleotide sequence ID" value="NZ_JACJTE010000074.1"/>
</dbReference>
<dbReference type="InterPro" id="IPR044946">
    <property type="entry name" value="Restrct_endonuc_typeI_TRD_sf"/>
</dbReference>
<keyword evidence="2" id="KW-0680">Restriction system</keyword>
<feature type="domain" description="Type I restriction modification DNA specificity" evidence="5">
    <location>
        <begin position="68"/>
        <end position="179"/>
    </location>
</feature>
<accession>A0ABR8F510</accession>
<dbReference type="CDD" id="cd17246">
    <property type="entry name" value="RMtype1_S_SonII-TRD2-CR2_like"/>
    <property type="match status" value="1"/>
</dbReference>
<evidence type="ECO:0000313" key="7">
    <source>
        <dbReference type="Proteomes" id="UP000604661"/>
    </source>
</evidence>
<evidence type="ECO:0000259" key="5">
    <source>
        <dbReference type="Pfam" id="PF01420"/>
    </source>
</evidence>
<dbReference type="PANTHER" id="PTHR43140">
    <property type="entry name" value="TYPE-1 RESTRICTION ENZYME ECOKI SPECIFICITY PROTEIN"/>
    <property type="match status" value="1"/>
</dbReference>
<dbReference type="InterPro" id="IPR000055">
    <property type="entry name" value="Restrct_endonuc_typeI_TRD"/>
</dbReference>
<dbReference type="Pfam" id="PF01420">
    <property type="entry name" value="Methylase_S"/>
    <property type="match status" value="2"/>
</dbReference>
<dbReference type="GO" id="GO:0004519">
    <property type="term" value="F:endonuclease activity"/>
    <property type="evidence" value="ECO:0007669"/>
    <property type="project" value="UniProtKB-KW"/>
</dbReference>
<name>A0ABR8F510_NOSLI</name>
<comment type="caution">
    <text evidence="6">The sequence shown here is derived from an EMBL/GenBank/DDBJ whole genome shotgun (WGS) entry which is preliminary data.</text>
</comment>
<evidence type="ECO:0000256" key="3">
    <source>
        <dbReference type="ARBA" id="ARBA00023125"/>
    </source>
</evidence>
<keyword evidence="3" id="KW-0238">DNA-binding</keyword>
<keyword evidence="7" id="KW-1185">Reference proteome</keyword>
<proteinExistence type="inferred from homology"/>
<comment type="subunit">
    <text evidence="4">The methyltransferase is composed of M and S polypeptides.</text>
</comment>
<reference evidence="6 7" key="1">
    <citation type="journal article" date="2020" name="ISME J.">
        <title>Comparative genomics reveals insights into cyanobacterial evolution and habitat adaptation.</title>
        <authorList>
            <person name="Chen M.Y."/>
            <person name="Teng W.K."/>
            <person name="Zhao L."/>
            <person name="Hu C.X."/>
            <person name="Zhou Y.K."/>
            <person name="Han B.P."/>
            <person name="Song L.R."/>
            <person name="Shu W.S."/>
        </authorList>
    </citation>
    <scope>NUCLEOTIDE SEQUENCE [LARGE SCALE GENOMIC DNA]</scope>
    <source>
        <strain evidence="6 7">FACHB-391</strain>
    </source>
</reference>
<keyword evidence="6" id="KW-0255">Endonuclease</keyword>
<evidence type="ECO:0000256" key="2">
    <source>
        <dbReference type="ARBA" id="ARBA00022747"/>
    </source>
</evidence>
<evidence type="ECO:0000256" key="1">
    <source>
        <dbReference type="ARBA" id="ARBA00010923"/>
    </source>
</evidence>
<dbReference type="EMBL" id="JACJTE010000074">
    <property type="protein sequence ID" value="MBD2565243.1"/>
    <property type="molecule type" value="Genomic_DNA"/>
</dbReference>
<dbReference type="InterPro" id="IPR051212">
    <property type="entry name" value="Type-I_RE_S_subunit"/>
</dbReference>
<dbReference type="Gene3D" id="1.10.287.1120">
    <property type="entry name" value="Bipartite methylase S protein"/>
    <property type="match status" value="1"/>
</dbReference>
<dbReference type="Gene3D" id="3.90.220.20">
    <property type="entry name" value="DNA methylase specificity domains"/>
    <property type="match status" value="2"/>
</dbReference>
<keyword evidence="6" id="KW-0540">Nuclease</keyword>
<sequence length="445" mass="50841">MKRYPVYRDSGLAFVGKIPQHWEAKRAKYCFYEVDERSETGDEELLSVSHITGVTPRSEKNITMFMAESYEGYKTCIPNDLVINIMWAWMGALGVSKYQGIISSAYGVYRPKDTNKFYSDYLEYLVRIPEYIAEYTRTSKGIRSSRLRMYSDDFFQIPIICPLFEEQKTIARFLDRKLEQISHFISNKQRLIELLKEQKTAIINRAVTKGINPHAPMKPSAIEWLGEIPAHWQQIKIKYVLHQIIDTEHKTAPFYEDGQYLVVRTSNIKGGMLDFTNAKYTNLDGFLEWTRRGKPKLGDILFTREAPAGEACLVPQGIDLCLGQRVVLFRVNHQKLNEEFGVYSIYGGIAAEFITLLSQGATVPHFNMSDIANIPLLLPSVNEQQQIVQYIKTETSKIDEVIAKAEKEIELIQEYRTTLISDAVTGKIDVRETSAVESTLTAAAI</sequence>
<protein>
    <submittedName>
        <fullName evidence="6">Restriction endonuclease subunit S</fullName>
    </submittedName>
</protein>
<comment type="similarity">
    <text evidence="1">Belongs to the type-I restriction system S methylase family.</text>
</comment>
<gene>
    <name evidence="6" type="ORF">H6G95_32645</name>
</gene>
<feature type="domain" description="Type I restriction modification DNA specificity" evidence="5">
    <location>
        <begin position="232"/>
        <end position="410"/>
    </location>
</feature>
<dbReference type="SUPFAM" id="SSF116734">
    <property type="entry name" value="DNA methylase specificity domain"/>
    <property type="match status" value="2"/>
</dbReference>
<organism evidence="6 7">
    <name type="scientific">Nostoc linckia FACHB-391</name>
    <dbReference type="NCBI Taxonomy" id="2692906"/>
    <lineage>
        <taxon>Bacteria</taxon>
        <taxon>Bacillati</taxon>
        <taxon>Cyanobacteriota</taxon>
        <taxon>Cyanophyceae</taxon>
        <taxon>Nostocales</taxon>
        <taxon>Nostocaceae</taxon>
        <taxon>Nostoc</taxon>
    </lineage>
</organism>
<keyword evidence="6" id="KW-0378">Hydrolase</keyword>
<dbReference type="Proteomes" id="UP000604661">
    <property type="component" value="Unassembled WGS sequence"/>
</dbReference>
<evidence type="ECO:0000313" key="6">
    <source>
        <dbReference type="EMBL" id="MBD2565243.1"/>
    </source>
</evidence>
<dbReference type="PANTHER" id="PTHR43140:SF1">
    <property type="entry name" value="TYPE I RESTRICTION ENZYME ECOKI SPECIFICITY SUBUNIT"/>
    <property type="match status" value="1"/>
</dbReference>
<evidence type="ECO:0000256" key="4">
    <source>
        <dbReference type="ARBA" id="ARBA00038652"/>
    </source>
</evidence>